<dbReference type="Pfam" id="PF00722">
    <property type="entry name" value="Glyco_hydro_16"/>
    <property type="match status" value="1"/>
</dbReference>
<dbReference type="InterPro" id="IPR016455">
    <property type="entry name" value="XTH"/>
</dbReference>
<dbReference type="OrthoDB" id="4781at2759"/>
<name>A0A8T2B9J8_ARASU</name>
<dbReference type="GO" id="GO:0016762">
    <property type="term" value="F:xyloglucan:xyloglucosyl transferase activity"/>
    <property type="evidence" value="ECO:0007669"/>
    <property type="project" value="UniProtKB-EC"/>
</dbReference>
<keyword evidence="5" id="KW-0052">Apoplast</keyword>
<sequence>MTKINRSKPFVLLIGFFISSLLLWISQASVVSSGDFNKDFFVTWSPTHVNTSNDGRSRTLKLDQESGASFSSIQTFLFGQIDMKIKLIPGSSQGTVVAYYMSSNQPNRDEIDFEFLGNVNGQPYILQTNVYADGIDNREERIHLWFDPTKDFHTYSILWNIHQIVFMVDQIPIRLYRNHADKGVAYPRLQPMSVQASLWNGESWATRGGRDKIDWAKGPFVASFGDYKIDGCVWKGNPSLCNGESNENWWNKKEFSSLTRVQKRWFKWVRKYHLIYDFCQDNGRYGRAVNKPKYLDDYVLLANLECEKLLLKVDGELEKLIEAIKLREWVEIMEAELDSITRNKTWELVKKTDGVKPIGLKWIYKIRRKANGSVNKYKDRLVAKGYVQQHSIDFEEAFAPVTRIKTIRLLIALVATKGWEIHHLDIKKAFLNEDLNEVVYISQPEGFINQGEENRVYKFHKALYGIRQAPRAWSVKLDHVLKKMSFKRCVKESSIYLQKTEKDILILAIYVDDLFVTGTTREVIDQFTKDMSREVEMSDLGKLTYYLDIEVLQGAYGIQIKQERYAQGIFVDTKMDSCNLTHVPMESNLKILKVENKQEIDATIQYMQSPKESDGQALKHVLRYRKGTTSLGLHFKRDGSRRVIGYSDSSHNVDVDDSRSTSGHVFNHDSSPITWTSQKQPTVALSSCEAEFMEATEAAKQAIWLKELMKEILCTDKKVILKIYNKLTIAHTKNPMFHGRSKHILSKYHFIQECVENEKIEVEHVPEVKQKADIHTKPLARIKFKEMRSLIGVEEIKLPRIQAGIKGENVG</sequence>
<dbReference type="Pfam" id="PF06955">
    <property type="entry name" value="XET_C"/>
    <property type="match status" value="1"/>
</dbReference>
<keyword evidence="11" id="KW-0326">Glycosidase</keyword>
<evidence type="ECO:0000313" key="16">
    <source>
        <dbReference type="EMBL" id="KAG7583808.1"/>
    </source>
</evidence>
<dbReference type="PANTHER" id="PTHR31062">
    <property type="entry name" value="XYLOGLUCAN ENDOTRANSGLUCOSYLASE/HYDROLASE PROTEIN 8-RELATED"/>
    <property type="match status" value="1"/>
</dbReference>
<evidence type="ECO:0000256" key="1">
    <source>
        <dbReference type="ARBA" id="ARBA00004191"/>
    </source>
</evidence>
<dbReference type="InterPro" id="IPR044791">
    <property type="entry name" value="Beta-glucanase/XTH"/>
</dbReference>
<dbReference type="FunFam" id="2.60.120.200:FF:000025">
    <property type="entry name" value="Xyloglucan endotransglucosylase/hydrolase"/>
    <property type="match status" value="1"/>
</dbReference>
<dbReference type="InterPro" id="IPR000757">
    <property type="entry name" value="Beta-glucanase-like"/>
</dbReference>
<keyword evidence="9" id="KW-0378">Hydrolase</keyword>
<evidence type="ECO:0000256" key="7">
    <source>
        <dbReference type="ARBA" id="ARBA00022679"/>
    </source>
</evidence>
<evidence type="ECO:0000313" key="17">
    <source>
        <dbReference type="Proteomes" id="UP000694251"/>
    </source>
</evidence>
<keyword evidence="6" id="KW-0964">Secreted</keyword>
<evidence type="ECO:0000256" key="14">
    <source>
        <dbReference type="SAM" id="SignalP"/>
    </source>
</evidence>
<dbReference type="GO" id="GO:0048046">
    <property type="term" value="C:apoplast"/>
    <property type="evidence" value="ECO:0007669"/>
    <property type="project" value="UniProtKB-SubCell"/>
</dbReference>
<dbReference type="PROSITE" id="PS51762">
    <property type="entry name" value="GH16_2"/>
    <property type="match status" value="1"/>
</dbReference>
<keyword evidence="17" id="KW-1185">Reference proteome</keyword>
<keyword evidence="12" id="KW-0961">Cell wall biogenesis/degradation</keyword>
<protein>
    <recommendedName>
        <fullName evidence="3">xyloglucan:xyloglucosyl transferase</fullName>
        <ecNumber evidence="3">2.4.1.207</ecNumber>
    </recommendedName>
</protein>
<proteinExistence type="predicted"/>
<accession>A0A8T2B9J8</accession>
<evidence type="ECO:0000256" key="2">
    <source>
        <dbReference type="ARBA" id="ARBA00004271"/>
    </source>
</evidence>
<keyword evidence="4" id="KW-0134">Cell wall</keyword>
<dbReference type="Pfam" id="PF07727">
    <property type="entry name" value="RVT_2"/>
    <property type="match status" value="1"/>
</dbReference>
<feature type="signal peptide" evidence="14">
    <location>
        <begin position="1"/>
        <end position="28"/>
    </location>
</feature>
<keyword evidence="10" id="KW-1015">Disulfide bond</keyword>
<evidence type="ECO:0000256" key="3">
    <source>
        <dbReference type="ARBA" id="ARBA00012152"/>
    </source>
</evidence>
<keyword evidence="7" id="KW-0808">Transferase</keyword>
<keyword evidence="8 14" id="KW-0732">Signal</keyword>
<dbReference type="InterPro" id="IPR013103">
    <property type="entry name" value="RVT_2"/>
</dbReference>
<evidence type="ECO:0000256" key="5">
    <source>
        <dbReference type="ARBA" id="ARBA00022523"/>
    </source>
</evidence>
<evidence type="ECO:0000256" key="13">
    <source>
        <dbReference type="ARBA" id="ARBA00034022"/>
    </source>
</evidence>
<evidence type="ECO:0000259" key="15">
    <source>
        <dbReference type="PROSITE" id="PS51762"/>
    </source>
</evidence>
<dbReference type="Proteomes" id="UP000694251">
    <property type="component" value="Chromosome 8"/>
</dbReference>
<evidence type="ECO:0000256" key="4">
    <source>
        <dbReference type="ARBA" id="ARBA00022512"/>
    </source>
</evidence>
<evidence type="ECO:0000256" key="12">
    <source>
        <dbReference type="ARBA" id="ARBA00023316"/>
    </source>
</evidence>
<feature type="chain" id="PRO_5035869910" description="xyloglucan:xyloglucosyl transferase" evidence="14">
    <location>
        <begin position="29"/>
        <end position="811"/>
    </location>
</feature>
<reference evidence="16 17" key="1">
    <citation type="submission" date="2020-12" db="EMBL/GenBank/DDBJ databases">
        <title>Concerted genomic and epigenomic changes stabilize Arabidopsis allopolyploids.</title>
        <authorList>
            <person name="Chen Z."/>
        </authorList>
    </citation>
    <scope>NUCLEOTIDE SEQUENCE [LARGE SCALE GENOMIC DNA]</scope>
    <source>
        <strain evidence="16">As9502</strain>
        <tissue evidence="16">Leaf</tissue>
    </source>
</reference>
<gene>
    <name evidence="16" type="ORF">ISN44_As08g033200</name>
</gene>
<evidence type="ECO:0000256" key="6">
    <source>
        <dbReference type="ARBA" id="ARBA00022525"/>
    </source>
</evidence>
<comment type="caution">
    <text evidence="16">The sequence shown here is derived from an EMBL/GenBank/DDBJ whole genome shotgun (WGS) entry which is preliminary data.</text>
</comment>
<dbReference type="EMBL" id="JAEFBJ010000008">
    <property type="protein sequence ID" value="KAG7583808.1"/>
    <property type="molecule type" value="Genomic_DNA"/>
</dbReference>
<dbReference type="AlphaFoldDB" id="A0A8T2B9J8"/>
<dbReference type="GO" id="GO:0071555">
    <property type="term" value="P:cell wall organization"/>
    <property type="evidence" value="ECO:0007669"/>
    <property type="project" value="UniProtKB-KW"/>
</dbReference>
<evidence type="ECO:0000256" key="10">
    <source>
        <dbReference type="ARBA" id="ARBA00023157"/>
    </source>
</evidence>
<dbReference type="EC" id="2.4.1.207" evidence="3"/>
<comment type="catalytic activity">
    <reaction evidence="13">
        <text>breaks a beta-(1-&gt;4) bond in the backbone of a xyloglucan and transfers the xyloglucanyl segment on to O-4 of the non-reducing terminal glucose residue of an acceptor, which can be a xyloglucan or an oligosaccharide of xyloglucan.</text>
        <dbReference type="EC" id="2.4.1.207"/>
    </reaction>
</comment>
<evidence type="ECO:0000256" key="11">
    <source>
        <dbReference type="ARBA" id="ARBA00023295"/>
    </source>
</evidence>
<dbReference type="GO" id="GO:0010411">
    <property type="term" value="P:xyloglucan metabolic process"/>
    <property type="evidence" value="ECO:0007669"/>
    <property type="project" value="InterPro"/>
</dbReference>
<comment type="subcellular location">
    <subcellularLocation>
        <location evidence="1">Secreted</location>
        <location evidence="1">Cell wall</location>
    </subcellularLocation>
    <subcellularLocation>
        <location evidence="2">Secreted</location>
        <location evidence="2">Extracellular space</location>
        <location evidence="2">Apoplast</location>
    </subcellularLocation>
</comment>
<organism evidence="16 17">
    <name type="scientific">Arabidopsis suecica</name>
    <name type="common">Swedish thale-cress</name>
    <name type="synonym">Cardaminopsis suecica</name>
    <dbReference type="NCBI Taxonomy" id="45249"/>
    <lineage>
        <taxon>Eukaryota</taxon>
        <taxon>Viridiplantae</taxon>
        <taxon>Streptophyta</taxon>
        <taxon>Embryophyta</taxon>
        <taxon>Tracheophyta</taxon>
        <taxon>Spermatophyta</taxon>
        <taxon>Magnoliopsida</taxon>
        <taxon>eudicotyledons</taxon>
        <taxon>Gunneridae</taxon>
        <taxon>Pentapetalae</taxon>
        <taxon>rosids</taxon>
        <taxon>malvids</taxon>
        <taxon>Brassicales</taxon>
        <taxon>Brassicaceae</taxon>
        <taxon>Camelineae</taxon>
        <taxon>Arabidopsis</taxon>
    </lineage>
</organism>
<evidence type="ECO:0000256" key="8">
    <source>
        <dbReference type="ARBA" id="ARBA00022729"/>
    </source>
</evidence>
<dbReference type="CDD" id="cd02176">
    <property type="entry name" value="GH16_XET"/>
    <property type="match status" value="1"/>
</dbReference>
<dbReference type="GO" id="GO:0042546">
    <property type="term" value="P:cell wall biogenesis"/>
    <property type="evidence" value="ECO:0007669"/>
    <property type="project" value="InterPro"/>
</dbReference>
<dbReference type="InterPro" id="IPR010713">
    <property type="entry name" value="XET_C"/>
</dbReference>
<dbReference type="CDD" id="cd09272">
    <property type="entry name" value="RNase_HI_RT_Ty1"/>
    <property type="match status" value="1"/>
</dbReference>
<feature type="domain" description="GH16" evidence="15">
    <location>
        <begin position="1"/>
        <end position="224"/>
    </location>
</feature>
<evidence type="ECO:0000256" key="9">
    <source>
        <dbReference type="ARBA" id="ARBA00022801"/>
    </source>
</evidence>
<dbReference type="GO" id="GO:0004553">
    <property type="term" value="F:hydrolase activity, hydrolyzing O-glycosyl compounds"/>
    <property type="evidence" value="ECO:0007669"/>
    <property type="project" value="InterPro"/>
</dbReference>